<organism evidence="1 2">
    <name type="scientific">Veillonella magna</name>
    <dbReference type="NCBI Taxonomy" id="464322"/>
    <lineage>
        <taxon>Bacteria</taxon>
        <taxon>Bacillati</taxon>
        <taxon>Bacillota</taxon>
        <taxon>Negativicutes</taxon>
        <taxon>Veillonellales</taxon>
        <taxon>Veillonellaceae</taxon>
        <taxon>Veillonella</taxon>
    </lineage>
</organism>
<evidence type="ECO:0000313" key="1">
    <source>
        <dbReference type="EMBL" id="MBM6912710.1"/>
    </source>
</evidence>
<dbReference type="InterPro" id="IPR037010">
    <property type="entry name" value="VitB12-dep_Met_synth_activ_sf"/>
</dbReference>
<dbReference type="Proteomes" id="UP000707138">
    <property type="component" value="Unassembled WGS sequence"/>
</dbReference>
<accession>A0ABS2GFU6</accession>
<comment type="caution">
    <text evidence="1">The sequence shown here is derived from an EMBL/GenBank/DDBJ whole genome shotgun (WGS) entry which is preliminary data.</text>
</comment>
<reference evidence="1 2" key="1">
    <citation type="journal article" date="2021" name="Sci. Rep.">
        <title>The distribution of antibiotic resistance genes in chicken gut microbiota commensals.</title>
        <authorList>
            <person name="Juricova H."/>
            <person name="Matiasovicova J."/>
            <person name="Kubasova T."/>
            <person name="Cejkova D."/>
            <person name="Rychlik I."/>
        </authorList>
    </citation>
    <scope>NUCLEOTIDE SEQUENCE [LARGE SCALE GENOMIC DNA]</scope>
    <source>
        <strain evidence="1 2">An537</strain>
    </source>
</reference>
<dbReference type="SUPFAM" id="SSF56507">
    <property type="entry name" value="Methionine synthase activation domain-like"/>
    <property type="match status" value="1"/>
</dbReference>
<dbReference type="EMBL" id="JACJLA010000007">
    <property type="protein sequence ID" value="MBM6912710.1"/>
    <property type="molecule type" value="Genomic_DNA"/>
</dbReference>
<sequence>MAIFNGRLPVIDEKEVRRYAGLQRAEDFPEQYVKEACLEVQLEAVPRGIYREYAYDAATGTIQSDPPLIVEGSSIRKHLASSVRVAVMGVTIGEGVERRSAALFKEGNYTVGLLVDAAATTAVEQVADQINDLIVKAATAGGYTTTWRFSPGYGNWPLDVQPALAAIIGAEEIGLTVTDTCMLFPRKSVTAIIGYMPGSATLQTKRGCTSCGQRDCPSRKKL</sequence>
<dbReference type="RefSeq" id="WP_205087783.1">
    <property type="nucleotide sequence ID" value="NZ_JACJLA010000007.1"/>
</dbReference>
<proteinExistence type="predicted"/>
<dbReference type="Gene3D" id="3.40.109.40">
    <property type="match status" value="1"/>
</dbReference>
<evidence type="ECO:0000313" key="2">
    <source>
        <dbReference type="Proteomes" id="UP000707138"/>
    </source>
</evidence>
<name>A0ABS2GFU6_9FIRM</name>
<keyword evidence="2" id="KW-1185">Reference proteome</keyword>
<protein>
    <submittedName>
        <fullName evidence="1">Methionine synthase</fullName>
    </submittedName>
</protein>
<gene>
    <name evidence="1" type="ORF">H6A01_05150</name>
</gene>